<dbReference type="AlphaFoldDB" id="A0A853EJF2"/>
<dbReference type="InterPro" id="IPR050445">
    <property type="entry name" value="Bact_polysacc_biosynth/exp"/>
</dbReference>
<dbReference type="PANTHER" id="PTHR32309:SF31">
    <property type="entry name" value="CAPSULAR EXOPOLYSACCHARIDE FAMILY"/>
    <property type="match status" value="1"/>
</dbReference>
<keyword evidence="6 7" id="KW-0472">Membrane</keyword>
<evidence type="ECO:0000259" key="8">
    <source>
        <dbReference type="Pfam" id="PF02706"/>
    </source>
</evidence>
<evidence type="ECO:0000256" key="6">
    <source>
        <dbReference type="ARBA" id="ARBA00023136"/>
    </source>
</evidence>
<name>A0A853EJF2_9ACTO</name>
<feature type="transmembrane region" description="Helical" evidence="7">
    <location>
        <begin position="14"/>
        <end position="34"/>
    </location>
</feature>
<comment type="caution">
    <text evidence="9">The sequence shown here is derived from an EMBL/GenBank/DDBJ whole genome shotgun (WGS) entry which is preliminary data.</text>
</comment>
<protein>
    <submittedName>
        <fullName evidence="9">Chain-length determining protein</fullName>
    </submittedName>
</protein>
<evidence type="ECO:0000256" key="4">
    <source>
        <dbReference type="ARBA" id="ARBA00022692"/>
    </source>
</evidence>
<feature type="domain" description="Polysaccharide chain length determinant N-terminal" evidence="8">
    <location>
        <begin position="6"/>
        <end position="87"/>
    </location>
</feature>
<feature type="transmembrane region" description="Helical" evidence="7">
    <location>
        <begin position="172"/>
        <end position="196"/>
    </location>
</feature>
<dbReference type="Pfam" id="PF02706">
    <property type="entry name" value="Wzz"/>
    <property type="match status" value="1"/>
</dbReference>
<dbReference type="RefSeq" id="WP_179900682.1">
    <property type="nucleotide sequence ID" value="NZ_JACBXV010000096.1"/>
</dbReference>
<evidence type="ECO:0000313" key="9">
    <source>
        <dbReference type="EMBL" id="NYS69399.1"/>
    </source>
</evidence>
<dbReference type="Proteomes" id="UP000572528">
    <property type="component" value="Unassembled WGS sequence"/>
</dbReference>
<evidence type="ECO:0000313" key="10">
    <source>
        <dbReference type="Proteomes" id="UP000572528"/>
    </source>
</evidence>
<dbReference type="EMBL" id="JACBXV010000096">
    <property type="protein sequence ID" value="NYS69399.1"/>
    <property type="molecule type" value="Genomic_DNA"/>
</dbReference>
<keyword evidence="3" id="KW-1003">Cell membrane</keyword>
<evidence type="ECO:0000256" key="3">
    <source>
        <dbReference type="ARBA" id="ARBA00022475"/>
    </source>
</evidence>
<proteinExistence type="inferred from homology"/>
<keyword evidence="5 7" id="KW-1133">Transmembrane helix</keyword>
<evidence type="ECO:0000256" key="1">
    <source>
        <dbReference type="ARBA" id="ARBA00004651"/>
    </source>
</evidence>
<evidence type="ECO:0000256" key="2">
    <source>
        <dbReference type="ARBA" id="ARBA00006683"/>
    </source>
</evidence>
<dbReference type="PANTHER" id="PTHR32309">
    <property type="entry name" value="TYROSINE-PROTEIN KINASE"/>
    <property type="match status" value="1"/>
</dbReference>
<organism evidence="9 10">
    <name type="scientific">Actinomyces bowdenii</name>
    <dbReference type="NCBI Taxonomy" id="131109"/>
    <lineage>
        <taxon>Bacteria</taxon>
        <taxon>Bacillati</taxon>
        <taxon>Actinomycetota</taxon>
        <taxon>Actinomycetes</taxon>
        <taxon>Actinomycetales</taxon>
        <taxon>Actinomycetaceae</taxon>
        <taxon>Actinomyces</taxon>
    </lineage>
</organism>
<dbReference type="GO" id="GO:0005886">
    <property type="term" value="C:plasma membrane"/>
    <property type="evidence" value="ECO:0007669"/>
    <property type="project" value="UniProtKB-SubCell"/>
</dbReference>
<evidence type="ECO:0000256" key="5">
    <source>
        <dbReference type="ARBA" id="ARBA00022989"/>
    </source>
</evidence>
<comment type="subcellular location">
    <subcellularLocation>
        <location evidence="1">Cell membrane</location>
        <topology evidence="1">Multi-pass membrane protein</topology>
    </subcellularLocation>
</comment>
<reference evidence="9 10" key="1">
    <citation type="submission" date="2020-07" db="EMBL/GenBank/DDBJ databases">
        <title>MOT database genomes.</title>
        <authorList>
            <person name="Joseph S."/>
            <person name="Aduse-Opoku J."/>
            <person name="Hashim A."/>
            <person name="Wade W."/>
            <person name="Curtis M."/>
        </authorList>
    </citation>
    <scope>NUCLEOTIDE SEQUENCE [LARGE SCALE GENOMIC DNA]</scope>
    <source>
        <strain evidence="9 10">WMus004</strain>
    </source>
</reference>
<comment type="similarity">
    <text evidence="2">Belongs to the CpsC/CapA family.</text>
</comment>
<sequence length="220" mass="22380">MDPDSIVIALRKNAVLVTMHIILGTVFGLAFGLLTPATYTSTASARVGAEQSSGSQSVSSVQNYITQIMPTLVEVGTSESTLAKVSESTGLSQGELRSAISVSTKTETVIIEVSATHTDPAKAQAIAEAEMAALDSAAREVSGAGQNSDLTLTLATLNSPSLPDEPSSLSTFWTSVLGGAAGLGLGSLIAILLHALNRGSQRGSASEPLIVVGRGPTVES</sequence>
<dbReference type="InterPro" id="IPR003856">
    <property type="entry name" value="LPS_length_determ_N"/>
</dbReference>
<gene>
    <name evidence="9" type="ORF">HZZ05_07685</name>
</gene>
<keyword evidence="4 7" id="KW-0812">Transmembrane</keyword>
<evidence type="ECO:0000256" key="7">
    <source>
        <dbReference type="SAM" id="Phobius"/>
    </source>
</evidence>
<accession>A0A853EJF2</accession>